<gene>
    <name evidence="2" type="ORF">ACFO6W_07425</name>
</gene>
<evidence type="ECO:0000313" key="3">
    <source>
        <dbReference type="Proteomes" id="UP001596023"/>
    </source>
</evidence>
<reference evidence="3" key="1">
    <citation type="journal article" date="2019" name="Int. J. Syst. Evol. Microbiol.">
        <title>The Global Catalogue of Microorganisms (GCM) 10K type strain sequencing project: providing services to taxonomists for standard genome sequencing and annotation.</title>
        <authorList>
            <consortium name="The Broad Institute Genomics Platform"/>
            <consortium name="The Broad Institute Genome Sequencing Center for Infectious Disease"/>
            <person name="Wu L."/>
            <person name="Ma J."/>
        </authorList>
    </citation>
    <scope>NUCLEOTIDE SEQUENCE [LARGE SCALE GENOMIC DNA]</scope>
    <source>
        <strain evidence="3">CCUG 66188</strain>
    </source>
</reference>
<sequence length="517" mass="60583">MAKSQRKRDQEKVDEYIKRLELARSATTVDVHETLTDKMNRIQRAKTDVKYLVKTYLPHYAEAESADFQIEFAGLVAHNPLFMGFAEWGRGLAKSVWCNIIIPLWLWVRGEDVFFCLMSDSKERAEELLSDIQAELDGNPLLINDFGEQKADGDWTIGNFKTIDQRFIGMAFGIKKKVRGIRVGKRRPNLWSIDDLETPDTIGNPKRMRKQAEIIERDVIPTMTNKHHRRLLYANNRFARVMTQTILQERHPHPKWFVHQIKAYNKVTHEPAWDYYTADYYRQQEDNMGIPAAYAEYLHETKLEGKIFSEDKIQWCKLPDLRDFEIIISHWDIAYTNNEDSDYNAVRVWGLKDRRFYLIDCFVKQVEMKDACNWMCEFKKSLPGGVNILFQYESQFWNKEVQRNIEEAEDEHGVFLNIMGVDIPRGTNKLGRIIRLVPYFQNSRIYYNIELKSQSDTQIGIIQLCAIEEGSDEHDDAPDADQYAISTLDKYTTSSRQEKSGGKPFKTGKMKHRYEIP</sequence>
<dbReference type="RefSeq" id="WP_379994869.1">
    <property type="nucleotide sequence ID" value="NZ_JBHSGN010000058.1"/>
</dbReference>
<feature type="region of interest" description="Disordered" evidence="1">
    <location>
        <begin position="488"/>
        <end position="517"/>
    </location>
</feature>
<dbReference type="Proteomes" id="UP001596023">
    <property type="component" value="Unassembled WGS sequence"/>
</dbReference>
<evidence type="ECO:0000313" key="2">
    <source>
        <dbReference type="EMBL" id="MFC4673518.1"/>
    </source>
</evidence>
<evidence type="ECO:0000256" key="1">
    <source>
        <dbReference type="SAM" id="MobiDB-lite"/>
    </source>
</evidence>
<evidence type="ECO:0008006" key="4">
    <source>
        <dbReference type="Google" id="ProtNLM"/>
    </source>
</evidence>
<comment type="caution">
    <text evidence="2">The sequence shown here is derived from an EMBL/GenBank/DDBJ whole genome shotgun (WGS) entry which is preliminary data.</text>
</comment>
<organism evidence="2 3">
    <name type="scientific">Dysgonomonas termitidis</name>
    <dbReference type="NCBI Taxonomy" id="1516126"/>
    <lineage>
        <taxon>Bacteria</taxon>
        <taxon>Pseudomonadati</taxon>
        <taxon>Bacteroidota</taxon>
        <taxon>Bacteroidia</taxon>
        <taxon>Bacteroidales</taxon>
        <taxon>Dysgonomonadaceae</taxon>
        <taxon>Dysgonomonas</taxon>
    </lineage>
</organism>
<dbReference type="EMBL" id="JBHSGN010000058">
    <property type="protein sequence ID" value="MFC4673518.1"/>
    <property type="molecule type" value="Genomic_DNA"/>
</dbReference>
<feature type="compositionally biased region" description="Basic residues" evidence="1">
    <location>
        <begin position="506"/>
        <end position="517"/>
    </location>
</feature>
<protein>
    <recommendedName>
        <fullName evidence="4">Terminase</fullName>
    </recommendedName>
</protein>
<dbReference type="InterPro" id="IPR027417">
    <property type="entry name" value="P-loop_NTPase"/>
</dbReference>
<proteinExistence type="predicted"/>
<accession>A0ABV9KTZ4</accession>
<dbReference type="Gene3D" id="3.40.50.300">
    <property type="entry name" value="P-loop containing nucleotide triphosphate hydrolases"/>
    <property type="match status" value="1"/>
</dbReference>
<name>A0ABV9KTZ4_9BACT</name>
<keyword evidence="3" id="KW-1185">Reference proteome</keyword>